<evidence type="ECO:0000256" key="4">
    <source>
        <dbReference type="ARBA" id="ARBA00022553"/>
    </source>
</evidence>
<dbReference type="Proteomes" id="UP001500621">
    <property type="component" value="Unassembled WGS sequence"/>
</dbReference>
<reference evidence="10" key="1">
    <citation type="journal article" date="2019" name="Int. J. Syst. Evol. Microbiol.">
        <title>The Global Catalogue of Microorganisms (GCM) 10K type strain sequencing project: providing services to taxonomists for standard genome sequencing and annotation.</title>
        <authorList>
            <consortium name="The Broad Institute Genomics Platform"/>
            <consortium name="The Broad Institute Genome Sequencing Center for Infectious Disease"/>
            <person name="Wu L."/>
            <person name="Ma J."/>
        </authorList>
    </citation>
    <scope>NUCLEOTIDE SEQUENCE [LARGE SCALE GENOMIC DNA]</scope>
    <source>
        <strain evidence="10">JCM 18127</strain>
    </source>
</reference>
<feature type="domain" description="Histidine kinase" evidence="8">
    <location>
        <begin position="408"/>
        <end position="622"/>
    </location>
</feature>
<dbReference type="EMBL" id="BAABIM010000001">
    <property type="protein sequence ID" value="GAA4669225.1"/>
    <property type="molecule type" value="Genomic_DNA"/>
</dbReference>
<keyword evidence="6" id="KW-0418">Kinase</keyword>
<comment type="subcellular location">
    <subcellularLocation>
        <location evidence="2">Cell membrane</location>
    </subcellularLocation>
</comment>
<comment type="caution">
    <text evidence="9">The sequence shown here is derived from an EMBL/GenBank/DDBJ whole genome shotgun (WGS) entry which is preliminary data.</text>
</comment>
<dbReference type="PROSITE" id="PS50109">
    <property type="entry name" value="HIS_KIN"/>
    <property type="match status" value="1"/>
</dbReference>
<accession>A0ABP8VPI7</accession>
<evidence type="ECO:0000256" key="2">
    <source>
        <dbReference type="ARBA" id="ARBA00004236"/>
    </source>
</evidence>
<dbReference type="Gene3D" id="3.30.450.40">
    <property type="match status" value="1"/>
</dbReference>
<dbReference type="EC" id="2.7.13.3" evidence="3"/>
<keyword evidence="4" id="KW-0597">Phosphoprotein</keyword>
<dbReference type="PANTHER" id="PTHR43711">
    <property type="entry name" value="TWO-COMPONENT HISTIDINE KINASE"/>
    <property type="match status" value="1"/>
</dbReference>
<dbReference type="InterPro" id="IPR036097">
    <property type="entry name" value="HisK_dim/P_sf"/>
</dbReference>
<dbReference type="PANTHER" id="PTHR43711:SF28">
    <property type="entry name" value="SENSOR HISTIDINE KINASE YXDK"/>
    <property type="match status" value="1"/>
</dbReference>
<keyword evidence="7" id="KW-0902">Two-component regulatory system</keyword>
<dbReference type="InterPro" id="IPR029016">
    <property type="entry name" value="GAF-like_dom_sf"/>
</dbReference>
<dbReference type="InterPro" id="IPR005467">
    <property type="entry name" value="His_kinase_dom"/>
</dbReference>
<evidence type="ECO:0000313" key="9">
    <source>
        <dbReference type="EMBL" id="GAA4669225.1"/>
    </source>
</evidence>
<proteinExistence type="predicted"/>
<gene>
    <name evidence="9" type="ORF">GCM10023226_01800</name>
</gene>
<sequence>MCPGEGDRAVTAIDTGASAGPFATRREGTGGVVLRGHPEHTGWSDSSARAVLQLLVESVAEMVGFRVAVLSVVIEGELVTMAYVGPEEHREWLSQTDPVHVLDPVLERACAWGRFCFLAAEDYDVEELKGHWVVVAPDGEERPDAWHPHDALLATLRDDAGVLVGILSVDDPVSGCRPDAAQRRLLERYAAQAERGVITAVEREEMVQQIAHAESARRLVRDASAAGHDSLEAVVAHVHRPLVEGFDARGSWVHVVEPDGTGRGWARDLADELVELPTEVVRLAEGLAPHLWRHQRVVVLGGEEADRAALEIPQVASLLQQSSTLLARLGLGSALAVPLGVGPTCRGFLVLARDPGDPVWSTVERESALEIGHDLGASLTTAAVLERERRLVRELQQLDDHRSQVIATLSHELRTPLAVISGNLELLGDLDLAEASPYRAAMARGTARMQNVVEDLLLLTRVSDPRHPLVRVPVDVRAALEEVAALIRNTAQAKGLTLDLGVGAGRLVVPGDPHEIDRMLSNLASNAVKYTPAGGRVTMTAHRYGGEVRVQVCDTGIGIGEQDQAALFRAFFRTTNPEALRQPGTGLGLSIVAAVAERHGGEVAVSSVLGEGTTFTLTLPAT</sequence>
<evidence type="ECO:0000313" key="10">
    <source>
        <dbReference type="Proteomes" id="UP001500621"/>
    </source>
</evidence>
<dbReference type="PRINTS" id="PR00344">
    <property type="entry name" value="BCTRLSENSOR"/>
</dbReference>
<dbReference type="CDD" id="cd00075">
    <property type="entry name" value="HATPase"/>
    <property type="match status" value="1"/>
</dbReference>
<name>A0ABP8VPI7_9ACTN</name>
<evidence type="ECO:0000256" key="5">
    <source>
        <dbReference type="ARBA" id="ARBA00022679"/>
    </source>
</evidence>
<keyword evidence="5" id="KW-0808">Transferase</keyword>
<dbReference type="CDD" id="cd00082">
    <property type="entry name" value="HisKA"/>
    <property type="match status" value="1"/>
</dbReference>
<keyword evidence="10" id="KW-1185">Reference proteome</keyword>
<dbReference type="InterPro" id="IPR003594">
    <property type="entry name" value="HATPase_dom"/>
</dbReference>
<dbReference type="SUPFAM" id="SSF47384">
    <property type="entry name" value="Homodimeric domain of signal transducing histidine kinase"/>
    <property type="match status" value="1"/>
</dbReference>
<dbReference type="SUPFAM" id="SSF55874">
    <property type="entry name" value="ATPase domain of HSP90 chaperone/DNA topoisomerase II/histidine kinase"/>
    <property type="match status" value="1"/>
</dbReference>
<dbReference type="InterPro" id="IPR050736">
    <property type="entry name" value="Sensor_HK_Regulatory"/>
</dbReference>
<dbReference type="Gene3D" id="3.30.565.10">
    <property type="entry name" value="Histidine kinase-like ATPase, C-terminal domain"/>
    <property type="match status" value="1"/>
</dbReference>
<protein>
    <recommendedName>
        <fullName evidence="3">histidine kinase</fullName>
        <ecNumber evidence="3">2.7.13.3</ecNumber>
    </recommendedName>
</protein>
<evidence type="ECO:0000256" key="7">
    <source>
        <dbReference type="ARBA" id="ARBA00023012"/>
    </source>
</evidence>
<dbReference type="Pfam" id="PF02518">
    <property type="entry name" value="HATPase_c"/>
    <property type="match status" value="1"/>
</dbReference>
<organism evidence="9 10">
    <name type="scientific">Nocardioides nanhaiensis</name>
    <dbReference type="NCBI Taxonomy" id="1476871"/>
    <lineage>
        <taxon>Bacteria</taxon>
        <taxon>Bacillati</taxon>
        <taxon>Actinomycetota</taxon>
        <taxon>Actinomycetes</taxon>
        <taxon>Propionibacteriales</taxon>
        <taxon>Nocardioidaceae</taxon>
        <taxon>Nocardioides</taxon>
    </lineage>
</organism>
<dbReference type="SMART" id="SM00387">
    <property type="entry name" value="HATPase_c"/>
    <property type="match status" value="1"/>
</dbReference>
<dbReference type="Pfam" id="PF00512">
    <property type="entry name" value="HisKA"/>
    <property type="match status" value="1"/>
</dbReference>
<dbReference type="SUPFAM" id="SSF55781">
    <property type="entry name" value="GAF domain-like"/>
    <property type="match status" value="2"/>
</dbReference>
<dbReference type="SMART" id="SM00388">
    <property type="entry name" value="HisKA"/>
    <property type="match status" value="1"/>
</dbReference>
<evidence type="ECO:0000259" key="8">
    <source>
        <dbReference type="PROSITE" id="PS50109"/>
    </source>
</evidence>
<dbReference type="Gene3D" id="1.10.287.130">
    <property type="match status" value="1"/>
</dbReference>
<dbReference type="InterPro" id="IPR004358">
    <property type="entry name" value="Sig_transdc_His_kin-like_C"/>
</dbReference>
<dbReference type="InterPro" id="IPR036890">
    <property type="entry name" value="HATPase_C_sf"/>
</dbReference>
<evidence type="ECO:0000256" key="6">
    <source>
        <dbReference type="ARBA" id="ARBA00022777"/>
    </source>
</evidence>
<evidence type="ECO:0000256" key="1">
    <source>
        <dbReference type="ARBA" id="ARBA00000085"/>
    </source>
</evidence>
<comment type="catalytic activity">
    <reaction evidence="1">
        <text>ATP + protein L-histidine = ADP + protein N-phospho-L-histidine.</text>
        <dbReference type="EC" id="2.7.13.3"/>
    </reaction>
</comment>
<dbReference type="InterPro" id="IPR003661">
    <property type="entry name" value="HisK_dim/P_dom"/>
</dbReference>
<evidence type="ECO:0000256" key="3">
    <source>
        <dbReference type="ARBA" id="ARBA00012438"/>
    </source>
</evidence>